<protein>
    <submittedName>
        <fullName evidence="1">Uncharacterized protein</fullName>
    </submittedName>
</protein>
<name>J1AQY3_9EURY</name>
<dbReference type="AlphaFoldDB" id="J1AQY3"/>
<keyword evidence="2" id="KW-1185">Reference proteome</keyword>
<organism evidence="1 2">
    <name type="scientific">Methanofollis liminatans DSM 4140</name>
    <dbReference type="NCBI Taxonomy" id="28892"/>
    <lineage>
        <taxon>Archaea</taxon>
        <taxon>Methanobacteriati</taxon>
        <taxon>Methanobacteriota</taxon>
        <taxon>Stenosarchaea group</taxon>
        <taxon>Methanomicrobia</taxon>
        <taxon>Methanomicrobiales</taxon>
        <taxon>Methanomicrobiaceae</taxon>
        <taxon>Methanofollis</taxon>
    </lineage>
</organism>
<reference evidence="1 2" key="1">
    <citation type="submission" date="2011-08" db="EMBL/GenBank/DDBJ databases">
        <title>The complete genome of Methanofollis liminatans DSM 4140.</title>
        <authorList>
            <consortium name="US DOE Joint Genome Institute (JGI-PGF)"/>
            <person name="Lucas S."/>
            <person name="Han J."/>
            <person name="Lapidus A."/>
            <person name="Bruce D."/>
            <person name="Goodwin L."/>
            <person name="Pitluck S."/>
            <person name="Peters L."/>
            <person name="Kyrpides N."/>
            <person name="Mavromatis K."/>
            <person name="Ivanova N."/>
            <person name="Mikhailova N."/>
            <person name="Lu M."/>
            <person name="Detter J.C."/>
            <person name="Tapia R."/>
            <person name="Han C."/>
            <person name="Land M."/>
            <person name="Hauser L."/>
            <person name="Markowitz V."/>
            <person name="Cheng J.-F."/>
            <person name="Hugenholtz P."/>
            <person name="Woyke T."/>
            <person name="Wu D."/>
            <person name="Spring S."/>
            <person name="Schuler E."/>
            <person name="Brambilla E."/>
            <person name="Klenk H.-P."/>
            <person name="Eisen J.A."/>
        </authorList>
    </citation>
    <scope>NUCLEOTIDE SEQUENCE [LARGE SCALE GENOMIC DNA]</scope>
    <source>
        <strain evidence="1 2">DSM 4140</strain>
    </source>
</reference>
<sequence>MTETDLFKTIRAHVCQCAYDLHLAPDVEAMAARGWV</sequence>
<dbReference type="EMBL" id="CM001555">
    <property type="protein sequence ID" value="EJG07368.1"/>
    <property type="molecule type" value="Genomic_DNA"/>
</dbReference>
<evidence type="ECO:0000313" key="1">
    <source>
        <dbReference type="EMBL" id="EJG07368.1"/>
    </source>
</evidence>
<dbReference type="HOGENOM" id="CLU_3353901_0_0_2"/>
<dbReference type="Proteomes" id="UP000005095">
    <property type="component" value="Chromosome"/>
</dbReference>
<proteinExistence type="predicted"/>
<evidence type="ECO:0000313" key="2">
    <source>
        <dbReference type="Proteomes" id="UP000005095"/>
    </source>
</evidence>
<gene>
    <name evidence="1" type="ORF">Metli_1416</name>
</gene>
<accession>J1AQY3</accession>